<reference evidence="1 3" key="3">
    <citation type="submission" date="2019-07" db="EMBL/GenBank/DDBJ databases">
        <title>Whole genome shotgun sequence of Methylobacterium oxalidis NBRC 107715.</title>
        <authorList>
            <person name="Hosoyama A."/>
            <person name="Uohara A."/>
            <person name="Ohji S."/>
            <person name="Ichikawa N."/>
        </authorList>
    </citation>
    <scope>NUCLEOTIDE SEQUENCE [LARGE SCALE GENOMIC DNA]</scope>
    <source>
        <strain evidence="1 3">NBRC 107715</strain>
    </source>
</reference>
<dbReference type="EMBL" id="BJZU01000160">
    <property type="protein sequence ID" value="GEP07534.1"/>
    <property type="molecule type" value="Genomic_DNA"/>
</dbReference>
<keyword evidence="4" id="KW-1185">Reference proteome</keyword>
<protein>
    <submittedName>
        <fullName evidence="1">Uncharacterized protein</fullName>
    </submittedName>
</protein>
<accession>A0A512JC52</accession>
<dbReference type="Proteomes" id="UP001156856">
    <property type="component" value="Unassembled WGS sequence"/>
</dbReference>
<evidence type="ECO:0000313" key="1">
    <source>
        <dbReference type="EMBL" id="GEP07534.1"/>
    </source>
</evidence>
<reference evidence="2" key="4">
    <citation type="submission" date="2023-01" db="EMBL/GenBank/DDBJ databases">
        <title>Draft genome sequence of Methylobacterium oxalidis strain NBRC 107715.</title>
        <authorList>
            <person name="Sun Q."/>
            <person name="Mori K."/>
        </authorList>
    </citation>
    <scope>NUCLEOTIDE SEQUENCE</scope>
    <source>
        <strain evidence="2">NBRC 107715</strain>
    </source>
</reference>
<dbReference type="Proteomes" id="UP000321960">
    <property type="component" value="Unassembled WGS sequence"/>
</dbReference>
<comment type="caution">
    <text evidence="1">The sequence shown here is derived from an EMBL/GenBank/DDBJ whole genome shotgun (WGS) entry which is preliminary data.</text>
</comment>
<sequence>MRTHLACDAAGAFTFVGAAALLQDEPLRDRLLLAAIGLSELAVIAMSDREAPREGWRMASPRGS</sequence>
<evidence type="ECO:0000313" key="3">
    <source>
        <dbReference type="Proteomes" id="UP000321960"/>
    </source>
</evidence>
<organism evidence="1 3">
    <name type="scientific">Methylobacterium oxalidis</name>
    <dbReference type="NCBI Taxonomy" id="944322"/>
    <lineage>
        <taxon>Bacteria</taxon>
        <taxon>Pseudomonadati</taxon>
        <taxon>Pseudomonadota</taxon>
        <taxon>Alphaproteobacteria</taxon>
        <taxon>Hyphomicrobiales</taxon>
        <taxon>Methylobacteriaceae</taxon>
        <taxon>Methylobacterium</taxon>
    </lineage>
</organism>
<evidence type="ECO:0000313" key="2">
    <source>
        <dbReference type="EMBL" id="GLS65760.1"/>
    </source>
</evidence>
<dbReference type="EMBL" id="BSPK01000078">
    <property type="protein sequence ID" value="GLS65760.1"/>
    <property type="molecule type" value="Genomic_DNA"/>
</dbReference>
<name>A0A512JC52_9HYPH</name>
<dbReference type="AlphaFoldDB" id="A0A512JC52"/>
<proteinExistence type="predicted"/>
<evidence type="ECO:0000313" key="4">
    <source>
        <dbReference type="Proteomes" id="UP001156856"/>
    </source>
</evidence>
<reference evidence="2" key="1">
    <citation type="journal article" date="2014" name="Int. J. Syst. Evol. Microbiol.">
        <title>Complete genome of a new Firmicutes species belonging to the dominant human colonic microbiota ('Ruminococcus bicirculans') reveals two chromosomes and a selective capacity to utilize plant glucans.</title>
        <authorList>
            <consortium name="NISC Comparative Sequencing Program"/>
            <person name="Wegmann U."/>
            <person name="Louis P."/>
            <person name="Goesmann A."/>
            <person name="Henrissat B."/>
            <person name="Duncan S.H."/>
            <person name="Flint H.J."/>
        </authorList>
    </citation>
    <scope>NUCLEOTIDE SEQUENCE</scope>
    <source>
        <strain evidence="2">NBRC 107715</strain>
    </source>
</reference>
<reference evidence="4" key="2">
    <citation type="journal article" date="2019" name="Int. J. Syst. Evol. Microbiol.">
        <title>The Global Catalogue of Microorganisms (GCM) 10K type strain sequencing project: providing services to taxonomists for standard genome sequencing and annotation.</title>
        <authorList>
            <consortium name="The Broad Institute Genomics Platform"/>
            <consortium name="The Broad Institute Genome Sequencing Center for Infectious Disease"/>
            <person name="Wu L."/>
            <person name="Ma J."/>
        </authorList>
    </citation>
    <scope>NUCLEOTIDE SEQUENCE [LARGE SCALE GENOMIC DNA]</scope>
    <source>
        <strain evidence="4">NBRC 107715</strain>
    </source>
</reference>
<gene>
    <name evidence="2" type="ORF">GCM10007888_41420</name>
    <name evidence="1" type="ORF">MOX02_55720</name>
</gene>